<keyword evidence="2" id="KW-0812">Transmembrane</keyword>
<proteinExistence type="predicted"/>
<dbReference type="RefSeq" id="WP_160876952.1">
    <property type="nucleotide sequence ID" value="NZ_WUEK01000004.1"/>
</dbReference>
<dbReference type="AlphaFoldDB" id="A0A6L7EQ90"/>
<evidence type="ECO:0000313" key="4">
    <source>
        <dbReference type="EMBL" id="MXG89473.1"/>
    </source>
</evidence>
<evidence type="ECO:0000313" key="5">
    <source>
        <dbReference type="Proteomes" id="UP000473325"/>
    </source>
</evidence>
<feature type="domain" description="DUF2510" evidence="3">
    <location>
        <begin position="22"/>
        <end position="55"/>
    </location>
</feature>
<keyword evidence="2" id="KW-1133">Transmembrane helix</keyword>
<feature type="region of interest" description="Disordered" evidence="1">
    <location>
        <begin position="1"/>
        <end position="26"/>
    </location>
</feature>
<dbReference type="Proteomes" id="UP000473325">
    <property type="component" value="Unassembled WGS sequence"/>
</dbReference>
<dbReference type="InterPro" id="IPR035437">
    <property type="entry name" value="SNase_OB-fold_sf"/>
</dbReference>
<evidence type="ECO:0000256" key="2">
    <source>
        <dbReference type="SAM" id="Phobius"/>
    </source>
</evidence>
<keyword evidence="5" id="KW-1185">Reference proteome</keyword>
<comment type="caution">
    <text evidence="4">The sequence shown here is derived from an EMBL/GenBank/DDBJ whole genome shotgun (WGS) entry which is preliminary data.</text>
</comment>
<reference evidence="4 5" key="1">
    <citation type="submission" date="2019-12" db="EMBL/GenBank/DDBJ databases">
        <authorList>
            <person name="Kun Z."/>
        </authorList>
    </citation>
    <scope>NUCLEOTIDE SEQUENCE [LARGE SCALE GENOMIC DNA]</scope>
    <source>
        <strain evidence="4 5">YIM 123512</strain>
    </source>
</reference>
<accession>A0A6L7EQ90</accession>
<dbReference type="Pfam" id="PF10708">
    <property type="entry name" value="DUF2510"/>
    <property type="match status" value="1"/>
</dbReference>
<evidence type="ECO:0000256" key="1">
    <source>
        <dbReference type="SAM" id="MobiDB-lite"/>
    </source>
</evidence>
<feature type="region of interest" description="Disordered" evidence="1">
    <location>
        <begin position="104"/>
        <end position="151"/>
    </location>
</feature>
<evidence type="ECO:0000259" key="3">
    <source>
        <dbReference type="Pfam" id="PF10708"/>
    </source>
</evidence>
<dbReference type="SUPFAM" id="SSF50199">
    <property type="entry name" value="Staphylococcal nuclease"/>
    <property type="match status" value="1"/>
</dbReference>
<dbReference type="InterPro" id="IPR018929">
    <property type="entry name" value="DUF2510"/>
</dbReference>
<dbReference type="Gene3D" id="2.40.50.90">
    <property type="match status" value="1"/>
</dbReference>
<dbReference type="EMBL" id="WUEK01000004">
    <property type="protein sequence ID" value="MXG89473.1"/>
    <property type="molecule type" value="Genomic_DNA"/>
</dbReference>
<gene>
    <name evidence="4" type="ORF">GRQ65_07905</name>
</gene>
<feature type="transmembrane region" description="Helical" evidence="2">
    <location>
        <begin position="82"/>
        <end position="100"/>
    </location>
</feature>
<protein>
    <submittedName>
        <fullName evidence="4">DUF2510 domain-containing protein</fullName>
    </submittedName>
</protein>
<organism evidence="4 5">
    <name type="scientific">Nocardioides flavescens</name>
    <dbReference type="NCBI Taxonomy" id="2691959"/>
    <lineage>
        <taxon>Bacteria</taxon>
        <taxon>Bacillati</taxon>
        <taxon>Actinomycetota</taxon>
        <taxon>Actinomycetes</taxon>
        <taxon>Propionibacteriales</taxon>
        <taxon>Nocardioidaceae</taxon>
        <taxon>Nocardioides</taxon>
    </lineage>
</organism>
<sequence>MRGDPSARTAPGRGGRDGRPAAGWYPDYAAPSGHERYWDGEAWTELTRAARPVGAASTEEPRAGAASITRARLAMSAVSPRGVGVALIVLAVLVGVLVLVERDSRDSEGEGAAQTVSQPADGAASPDAGTNGGDEGATPSADPGDGAPGRTFEVAEVSDPLTLVLTNDVAVRLVGVDAPVGACAAEALAVMDELVQGRDVVLVRRGPDRDAEGHLLRYVERDGVDVGMRLIQRGVATASAEAHARGAIYRRVGARATPAC</sequence>
<keyword evidence="2" id="KW-0472">Membrane</keyword>
<name>A0A6L7EQ90_9ACTN</name>